<keyword evidence="3" id="KW-1185">Reference proteome</keyword>
<gene>
    <name evidence="2" type="ORF">ACFQ3C_14715</name>
</gene>
<dbReference type="Pfam" id="PF01841">
    <property type="entry name" value="Transglut_core"/>
    <property type="match status" value="1"/>
</dbReference>
<dbReference type="Gene3D" id="3.10.620.30">
    <property type="match status" value="1"/>
</dbReference>
<dbReference type="RefSeq" id="WP_380793295.1">
    <property type="nucleotide sequence ID" value="NZ_JBHTKR010000005.1"/>
</dbReference>
<dbReference type="PANTHER" id="PTHR33490">
    <property type="entry name" value="BLR5614 PROTEIN-RELATED"/>
    <property type="match status" value="1"/>
</dbReference>
<protein>
    <submittedName>
        <fullName evidence="2">Transglutaminase family protein</fullName>
    </submittedName>
</protein>
<organism evidence="2 3">
    <name type="scientific">Seohaeicola saemankumensis</name>
    <dbReference type="NCBI Taxonomy" id="481181"/>
    <lineage>
        <taxon>Bacteria</taxon>
        <taxon>Pseudomonadati</taxon>
        <taxon>Pseudomonadota</taxon>
        <taxon>Alphaproteobacteria</taxon>
        <taxon>Rhodobacterales</taxon>
        <taxon>Roseobacteraceae</taxon>
        <taxon>Seohaeicola</taxon>
    </lineage>
</organism>
<dbReference type="EMBL" id="JBHTKR010000005">
    <property type="protein sequence ID" value="MFD1195923.1"/>
    <property type="molecule type" value="Genomic_DNA"/>
</dbReference>
<name>A0ABW3TFV8_9RHOB</name>
<dbReference type="InterPro" id="IPR002931">
    <property type="entry name" value="Transglutaminase-like"/>
</dbReference>
<accession>A0ABW3TFV8</accession>
<dbReference type="InterPro" id="IPR038765">
    <property type="entry name" value="Papain-like_cys_pep_sf"/>
</dbReference>
<evidence type="ECO:0000313" key="3">
    <source>
        <dbReference type="Proteomes" id="UP001597151"/>
    </source>
</evidence>
<dbReference type="Proteomes" id="UP001597151">
    <property type="component" value="Unassembled WGS sequence"/>
</dbReference>
<dbReference type="SUPFAM" id="SSF54001">
    <property type="entry name" value="Cysteine proteinases"/>
    <property type="match status" value="1"/>
</dbReference>
<evidence type="ECO:0000259" key="1">
    <source>
        <dbReference type="SMART" id="SM00460"/>
    </source>
</evidence>
<dbReference type="Gene3D" id="2.60.40.2250">
    <property type="match status" value="1"/>
</dbReference>
<comment type="caution">
    <text evidence="2">The sequence shown here is derived from an EMBL/GenBank/DDBJ whole genome shotgun (WGS) entry which is preliminary data.</text>
</comment>
<dbReference type="SMART" id="SM00460">
    <property type="entry name" value="TGc"/>
    <property type="match status" value="1"/>
</dbReference>
<sequence>MTVEIDVNMQYALGDDPMVRLTIEAAHMAGQTVLHDQLDIENATLTRVDGEGGLGQRIWARVDGGQLNLRYRASVEVAHPHRPLASLRADLLHHLPGHVMASLRPSRFCQSDLFRDLAAQNFGDLAGGQKIAAIRDWVSGALRYVPGSSNAETSAVETFAIGEGVCRDYAHMVCALARASNIPARYVSVYGPDVNPPDFHAVAQVWLEGGWHMVDATGMSSDAELVVIAAGRDASDIAFMETLSMAEMISQTVSVQIR</sequence>
<proteinExistence type="predicted"/>
<reference evidence="3" key="1">
    <citation type="journal article" date="2019" name="Int. J. Syst. Evol. Microbiol.">
        <title>The Global Catalogue of Microorganisms (GCM) 10K type strain sequencing project: providing services to taxonomists for standard genome sequencing and annotation.</title>
        <authorList>
            <consortium name="The Broad Institute Genomics Platform"/>
            <consortium name="The Broad Institute Genome Sequencing Center for Infectious Disease"/>
            <person name="Wu L."/>
            <person name="Ma J."/>
        </authorList>
    </citation>
    <scope>NUCLEOTIDE SEQUENCE [LARGE SCALE GENOMIC DNA]</scope>
    <source>
        <strain evidence="3">CCUG 55328</strain>
    </source>
</reference>
<evidence type="ECO:0000313" key="2">
    <source>
        <dbReference type="EMBL" id="MFD1195923.1"/>
    </source>
</evidence>
<dbReference type="PANTHER" id="PTHR33490:SF12">
    <property type="entry name" value="BLL5557 PROTEIN"/>
    <property type="match status" value="1"/>
</dbReference>
<feature type="domain" description="Transglutaminase-like" evidence="1">
    <location>
        <begin position="158"/>
        <end position="218"/>
    </location>
</feature>